<accession>A0A8J3IWL0</accession>
<comment type="caution">
    <text evidence="1">The sequence shown here is derived from an EMBL/GenBank/DDBJ whole genome shotgun (WGS) entry which is preliminary data.</text>
</comment>
<gene>
    <name evidence="1" type="ORF">Aru02nite_08870</name>
</gene>
<keyword evidence="2" id="KW-1185">Reference proteome</keyword>
<reference evidence="1" key="1">
    <citation type="submission" date="2021-01" db="EMBL/GenBank/DDBJ databases">
        <title>Whole genome shotgun sequence of Actinocatenispora rupis NBRC 107355.</title>
        <authorList>
            <person name="Komaki H."/>
            <person name="Tamura T."/>
        </authorList>
    </citation>
    <scope>NUCLEOTIDE SEQUENCE</scope>
    <source>
        <strain evidence="1">NBRC 107355</strain>
    </source>
</reference>
<evidence type="ECO:0000313" key="2">
    <source>
        <dbReference type="Proteomes" id="UP000612808"/>
    </source>
</evidence>
<dbReference type="EMBL" id="BOMB01000004">
    <property type="protein sequence ID" value="GID09998.1"/>
    <property type="molecule type" value="Genomic_DNA"/>
</dbReference>
<organism evidence="1 2">
    <name type="scientific">Actinocatenispora rupis</name>
    <dbReference type="NCBI Taxonomy" id="519421"/>
    <lineage>
        <taxon>Bacteria</taxon>
        <taxon>Bacillati</taxon>
        <taxon>Actinomycetota</taxon>
        <taxon>Actinomycetes</taxon>
        <taxon>Micromonosporales</taxon>
        <taxon>Micromonosporaceae</taxon>
        <taxon>Actinocatenispora</taxon>
    </lineage>
</organism>
<dbReference type="AlphaFoldDB" id="A0A8J3IWL0"/>
<protein>
    <submittedName>
        <fullName evidence="1">Uncharacterized protein</fullName>
    </submittedName>
</protein>
<dbReference type="Proteomes" id="UP000612808">
    <property type="component" value="Unassembled WGS sequence"/>
</dbReference>
<sequence>MAADRYDADSENGDHVADPSAEALLALLAALDREHNTFVTLTPAAGRDWYASVSLLADGTYEVERRDPARREPRLTTATDLPALVRELTDWLADRVGPGSRT</sequence>
<proteinExistence type="predicted"/>
<evidence type="ECO:0000313" key="1">
    <source>
        <dbReference type="EMBL" id="GID09998.1"/>
    </source>
</evidence>
<name>A0A8J3IWL0_9ACTN</name>
<dbReference type="RefSeq" id="WP_203655060.1">
    <property type="nucleotide sequence ID" value="NZ_BAAAZM010000002.1"/>
</dbReference>